<dbReference type="Pfam" id="PF00403">
    <property type="entry name" value="HMA"/>
    <property type="match status" value="1"/>
</dbReference>
<dbReference type="Gene3D" id="3.30.70.100">
    <property type="match status" value="1"/>
</dbReference>
<dbReference type="SUPFAM" id="SSF55008">
    <property type="entry name" value="HMA, heavy metal-associated domain"/>
    <property type="match status" value="1"/>
</dbReference>
<evidence type="ECO:0000313" key="2">
    <source>
        <dbReference type="EMBL" id="SVC26450.1"/>
    </source>
</evidence>
<dbReference type="InterPro" id="IPR006121">
    <property type="entry name" value="HMA_dom"/>
</dbReference>
<dbReference type="AlphaFoldDB" id="A0A382KPS1"/>
<dbReference type="GO" id="GO:0046872">
    <property type="term" value="F:metal ion binding"/>
    <property type="evidence" value="ECO:0007669"/>
    <property type="project" value="InterPro"/>
</dbReference>
<gene>
    <name evidence="2" type="ORF">METZ01_LOCUS279304</name>
</gene>
<reference evidence="2" key="1">
    <citation type="submission" date="2018-05" db="EMBL/GenBank/DDBJ databases">
        <authorList>
            <person name="Lanie J.A."/>
            <person name="Ng W.-L."/>
            <person name="Kazmierczak K.M."/>
            <person name="Andrzejewski T.M."/>
            <person name="Davidsen T.M."/>
            <person name="Wayne K.J."/>
            <person name="Tettelin H."/>
            <person name="Glass J.I."/>
            <person name="Rusch D."/>
            <person name="Podicherti R."/>
            <person name="Tsui H.-C.T."/>
            <person name="Winkler M.E."/>
        </authorList>
    </citation>
    <scope>NUCLEOTIDE SEQUENCE</scope>
</reference>
<organism evidence="2">
    <name type="scientific">marine metagenome</name>
    <dbReference type="NCBI Taxonomy" id="408172"/>
    <lineage>
        <taxon>unclassified sequences</taxon>
        <taxon>metagenomes</taxon>
        <taxon>ecological metagenomes</taxon>
    </lineage>
</organism>
<evidence type="ECO:0000259" key="1">
    <source>
        <dbReference type="PROSITE" id="PS50846"/>
    </source>
</evidence>
<name>A0A382KPS1_9ZZZZ</name>
<feature type="domain" description="HMA" evidence="1">
    <location>
        <begin position="1"/>
        <end position="67"/>
    </location>
</feature>
<dbReference type="PROSITE" id="PS50846">
    <property type="entry name" value="HMA_2"/>
    <property type="match status" value="1"/>
</dbReference>
<proteinExistence type="predicted"/>
<accession>A0A382KPS1</accession>
<dbReference type="InterPro" id="IPR036163">
    <property type="entry name" value="HMA_dom_sf"/>
</dbReference>
<dbReference type="EMBL" id="UINC01082042">
    <property type="protein sequence ID" value="SVC26450.1"/>
    <property type="molecule type" value="Genomic_DNA"/>
</dbReference>
<sequence length="68" mass="7413">MTKTISVPAISCGHCVATIQREVAELPGVTQVEAEEVARTVTVTWDPETTDWNAIDSLLREIDFAPAE</sequence>
<dbReference type="CDD" id="cd00371">
    <property type="entry name" value="HMA"/>
    <property type="match status" value="1"/>
</dbReference>
<protein>
    <recommendedName>
        <fullName evidence="1">HMA domain-containing protein</fullName>
    </recommendedName>
</protein>